<feature type="compositionally biased region" description="Low complexity" evidence="9">
    <location>
        <begin position="412"/>
        <end position="425"/>
    </location>
</feature>
<dbReference type="InterPro" id="IPR033896">
    <property type="entry name" value="MEF2-like_N"/>
</dbReference>
<protein>
    <submittedName>
        <fullName evidence="11">Myocyte enhancer factor 2aa</fullName>
    </submittedName>
</protein>
<reference evidence="12" key="2">
    <citation type="journal article" date="2007" name="PLoS Biol.">
        <title>Survey sequencing and comparative analysis of the elephant shark (Callorhinchus milii) genome.</title>
        <authorList>
            <person name="Venkatesh B."/>
            <person name="Kirkness E.F."/>
            <person name="Loh Y.H."/>
            <person name="Halpern A.L."/>
            <person name="Lee A.P."/>
            <person name="Johnson J."/>
            <person name="Dandona N."/>
            <person name="Viswanathan L.D."/>
            <person name="Tay A."/>
            <person name="Venter J.C."/>
            <person name="Strausberg R.L."/>
            <person name="Brenner S."/>
        </authorList>
    </citation>
    <scope>NUCLEOTIDE SEQUENCE [LARGE SCALE GENOMIC DNA]</scope>
</reference>
<dbReference type="GO" id="GO:0042826">
    <property type="term" value="F:histone deacetylase binding"/>
    <property type="evidence" value="ECO:0007669"/>
    <property type="project" value="TreeGrafter"/>
</dbReference>
<name>A0A4W3GNC9_CALMI</name>
<dbReference type="AlphaFoldDB" id="A0A4W3GNC9"/>
<dbReference type="PANTHER" id="PTHR11945:SF637">
    <property type="entry name" value="MYOCYTE-SPECIFIC ENHANCER FACTOR 2A"/>
    <property type="match status" value="1"/>
</dbReference>
<keyword evidence="3" id="KW-0597">Phosphoprotein</keyword>
<dbReference type="GO" id="GO:0045944">
    <property type="term" value="P:positive regulation of transcription by RNA polymerase II"/>
    <property type="evidence" value="ECO:0007669"/>
    <property type="project" value="InterPro"/>
</dbReference>
<dbReference type="GO" id="GO:0005634">
    <property type="term" value="C:nucleus"/>
    <property type="evidence" value="ECO:0007669"/>
    <property type="project" value="UniProtKB-SubCell"/>
</dbReference>
<feature type="domain" description="MADS-box" evidence="10">
    <location>
        <begin position="1"/>
        <end position="61"/>
    </location>
</feature>
<feature type="compositionally biased region" description="Basic and acidic residues" evidence="9">
    <location>
        <begin position="446"/>
        <end position="465"/>
    </location>
</feature>
<evidence type="ECO:0000256" key="7">
    <source>
        <dbReference type="ARBA" id="ARBA00023163"/>
    </source>
</evidence>
<proteinExistence type="predicted"/>
<gene>
    <name evidence="11" type="primary">mef2aa</name>
</gene>
<evidence type="ECO:0000256" key="3">
    <source>
        <dbReference type="ARBA" id="ARBA00022553"/>
    </source>
</evidence>
<dbReference type="PRINTS" id="PR00404">
    <property type="entry name" value="MADSDOMAIN"/>
</dbReference>
<keyword evidence="12" id="KW-1185">Reference proteome</keyword>
<feature type="compositionally biased region" description="Basic and acidic residues" evidence="9">
    <location>
        <begin position="426"/>
        <end position="436"/>
    </location>
</feature>
<reference evidence="11" key="5">
    <citation type="submission" date="2025-09" db="UniProtKB">
        <authorList>
            <consortium name="Ensembl"/>
        </authorList>
    </citation>
    <scope>IDENTIFICATION</scope>
</reference>
<dbReference type="PANTHER" id="PTHR11945">
    <property type="entry name" value="MADS BOX PROTEIN"/>
    <property type="match status" value="1"/>
</dbReference>
<dbReference type="Pfam" id="PF12347">
    <property type="entry name" value="HJURP_C"/>
    <property type="match status" value="1"/>
</dbReference>
<dbReference type="InterPro" id="IPR002100">
    <property type="entry name" value="TF_MADSbox"/>
</dbReference>
<dbReference type="InterPro" id="IPR036879">
    <property type="entry name" value="TF_MADSbox_sf"/>
</dbReference>
<sequence length="465" mass="50479">MGRKKIQITRIMDERNRQVTFTKRKFGLMKKAYELSVLCDCEIALIIFNSSNKLFQYASTDMDKVLLKYTEYNEPHESRTNSDIVEALNKKEHRGCDSPEPDSSYVLTPHTEEKYKKINEEFDNMMRNHKLAPGLPPQNFAMPVAVPVSNPNTLTYSNQGGLVTHSLVTSSLTDTSMLSPPQVTLHRNVVSPGIPQRPQSTGNAGVMMVGELTLPNGASTSPVGNGYINPRASPGLLVSTGGNVLGKVMPTKSPPPPGGNIGMNSRKPDLRVVIPPTSKVMMPPLRINSSQSTQPLATPVVSVTTPSLPPQGLLYSAYNTDYSLTSADLSILPGFNSPGTLSLGPMSAWQQHHLAPAALSSLLVNSQSSQGSNLSVNVNQNVNIKSEPISPPRDRMTPSGFPQPTRQDTGRSPVDSLSSSSSSYDGSDREDPRGDFHSPLGIARPSADDRESPSVKRMRMDTWVT</sequence>
<evidence type="ECO:0000256" key="6">
    <source>
        <dbReference type="ARBA" id="ARBA00023159"/>
    </source>
</evidence>
<evidence type="ECO:0000256" key="8">
    <source>
        <dbReference type="ARBA" id="ARBA00023242"/>
    </source>
</evidence>
<keyword evidence="4" id="KW-0805">Transcription regulation</keyword>
<evidence type="ECO:0000313" key="11">
    <source>
        <dbReference type="Ensembl" id="ENSCMIP00000004996.1"/>
    </source>
</evidence>
<dbReference type="CDD" id="cd00265">
    <property type="entry name" value="MADS_MEF2_like"/>
    <property type="match status" value="1"/>
</dbReference>
<evidence type="ECO:0000256" key="1">
    <source>
        <dbReference type="ARBA" id="ARBA00004123"/>
    </source>
</evidence>
<dbReference type="PROSITE" id="PS50066">
    <property type="entry name" value="MADS_BOX_2"/>
    <property type="match status" value="1"/>
</dbReference>
<reference evidence="11" key="4">
    <citation type="submission" date="2025-08" db="UniProtKB">
        <authorList>
            <consortium name="Ensembl"/>
        </authorList>
    </citation>
    <scope>IDENTIFICATION</scope>
</reference>
<reference evidence="12" key="3">
    <citation type="journal article" date="2014" name="Nature">
        <title>Elephant shark genome provides unique insights into gnathostome evolution.</title>
        <authorList>
            <consortium name="International Elephant Shark Genome Sequencing Consortium"/>
            <person name="Venkatesh B."/>
            <person name="Lee A.P."/>
            <person name="Ravi V."/>
            <person name="Maurya A.K."/>
            <person name="Lian M.M."/>
            <person name="Swann J.B."/>
            <person name="Ohta Y."/>
            <person name="Flajnik M.F."/>
            <person name="Sutoh Y."/>
            <person name="Kasahara M."/>
            <person name="Hoon S."/>
            <person name="Gangu V."/>
            <person name="Roy S.W."/>
            <person name="Irimia M."/>
            <person name="Korzh V."/>
            <person name="Kondrychyn I."/>
            <person name="Lim Z.W."/>
            <person name="Tay B.H."/>
            <person name="Tohari S."/>
            <person name="Kong K.W."/>
            <person name="Ho S."/>
            <person name="Lorente-Galdos B."/>
            <person name="Quilez J."/>
            <person name="Marques-Bonet T."/>
            <person name="Raney B.J."/>
            <person name="Ingham P.W."/>
            <person name="Tay A."/>
            <person name="Hillier L.W."/>
            <person name="Minx P."/>
            <person name="Boehm T."/>
            <person name="Wilson R.K."/>
            <person name="Brenner S."/>
            <person name="Warren W.C."/>
        </authorList>
    </citation>
    <scope>NUCLEOTIDE SEQUENCE [LARGE SCALE GENOMIC DNA]</scope>
</reference>
<keyword evidence="6" id="KW-0010">Activator</keyword>
<dbReference type="Ensembl" id="ENSCMIT00000005178.1">
    <property type="protein sequence ID" value="ENSCMIP00000004996.1"/>
    <property type="gene ID" value="ENSCMIG00000002933.1"/>
</dbReference>
<dbReference type="GeneTree" id="ENSGT00940000156205"/>
<keyword evidence="8" id="KW-0539">Nucleus</keyword>
<dbReference type="Gene3D" id="3.40.1810.10">
    <property type="entry name" value="Transcription factor, MADS-box"/>
    <property type="match status" value="1"/>
</dbReference>
<accession>A0A4W3GNC9</accession>
<keyword evidence="2" id="KW-0217">Developmental protein</keyword>
<evidence type="ECO:0000256" key="9">
    <source>
        <dbReference type="SAM" id="MobiDB-lite"/>
    </source>
</evidence>
<feature type="compositionally biased region" description="Low complexity" evidence="9">
    <location>
        <begin position="369"/>
        <end position="383"/>
    </location>
</feature>
<reference evidence="12" key="1">
    <citation type="journal article" date="2006" name="Science">
        <title>Ancient noncoding elements conserved in the human genome.</title>
        <authorList>
            <person name="Venkatesh B."/>
            <person name="Kirkness E.F."/>
            <person name="Loh Y.H."/>
            <person name="Halpern A.L."/>
            <person name="Lee A.P."/>
            <person name="Johnson J."/>
            <person name="Dandona N."/>
            <person name="Viswanathan L.D."/>
            <person name="Tay A."/>
            <person name="Venter J.C."/>
            <person name="Strausberg R.L."/>
            <person name="Brenner S."/>
        </authorList>
    </citation>
    <scope>NUCLEOTIDE SEQUENCE [LARGE SCALE GENOMIC DNA]</scope>
</reference>
<feature type="region of interest" description="Disordered" evidence="9">
    <location>
        <begin position="369"/>
        <end position="465"/>
    </location>
</feature>
<dbReference type="SUPFAM" id="SSF55455">
    <property type="entry name" value="SRF-like"/>
    <property type="match status" value="1"/>
</dbReference>
<dbReference type="PROSITE" id="PS00350">
    <property type="entry name" value="MADS_BOX_1"/>
    <property type="match status" value="1"/>
</dbReference>
<dbReference type="GO" id="GO:0030154">
    <property type="term" value="P:cell differentiation"/>
    <property type="evidence" value="ECO:0007669"/>
    <property type="project" value="TreeGrafter"/>
</dbReference>
<keyword evidence="5" id="KW-0238">DNA-binding</keyword>
<dbReference type="GO" id="GO:0000981">
    <property type="term" value="F:DNA-binding transcription factor activity, RNA polymerase II-specific"/>
    <property type="evidence" value="ECO:0007669"/>
    <property type="project" value="TreeGrafter"/>
</dbReference>
<comment type="subcellular location">
    <subcellularLocation>
        <location evidence="1">Nucleus</location>
    </subcellularLocation>
</comment>
<dbReference type="GO" id="GO:0046983">
    <property type="term" value="F:protein dimerization activity"/>
    <property type="evidence" value="ECO:0007669"/>
    <property type="project" value="InterPro"/>
</dbReference>
<organism evidence="11 12">
    <name type="scientific">Callorhinchus milii</name>
    <name type="common">Ghost shark</name>
    <dbReference type="NCBI Taxonomy" id="7868"/>
    <lineage>
        <taxon>Eukaryota</taxon>
        <taxon>Metazoa</taxon>
        <taxon>Chordata</taxon>
        <taxon>Craniata</taxon>
        <taxon>Vertebrata</taxon>
        <taxon>Chondrichthyes</taxon>
        <taxon>Holocephali</taxon>
        <taxon>Chimaeriformes</taxon>
        <taxon>Callorhinchidae</taxon>
        <taxon>Callorhinchus</taxon>
    </lineage>
</organism>
<evidence type="ECO:0000259" key="10">
    <source>
        <dbReference type="PROSITE" id="PS50066"/>
    </source>
</evidence>
<evidence type="ECO:0000313" key="12">
    <source>
        <dbReference type="Proteomes" id="UP000314986"/>
    </source>
</evidence>
<dbReference type="GO" id="GO:0000978">
    <property type="term" value="F:RNA polymerase II cis-regulatory region sequence-specific DNA binding"/>
    <property type="evidence" value="ECO:0007669"/>
    <property type="project" value="TreeGrafter"/>
</dbReference>
<keyword evidence="7" id="KW-0804">Transcription</keyword>
<dbReference type="InterPro" id="IPR022102">
    <property type="entry name" value="HJURP_C"/>
</dbReference>
<evidence type="ECO:0000256" key="4">
    <source>
        <dbReference type="ARBA" id="ARBA00023015"/>
    </source>
</evidence>
<evidence type="ECO:0000256" key="2">
    <source>
        <dbReference type="ARBA" id="ARBA00022473"/>
    </source>
</evidence>
<dbReference type="Proteomes" id="UP000314986">
    <property type="component" value="Unassembled WGS sequence"/>
</dbReference>
<dbReference type="SMART" id="SM00432">
    <property type="entry name" value="MADS"/>
    <property type="match status" value="1"/>
</dbReference>
<dbReference type="FunFam" id="3.40.1810.10:FF:000001">
    <property type="entry name" value="Myocyte-specific enhancer factor 2A homolog"/>
    <property type="match status" value="1"/>
</dbReference>
<evidence type="ECO:0000256" key="5">
    <source>
        <dbReference type="ARBA" id="ARBA00023125"/>
    </source>
</evidence>
<dbReference type="Pfam" id="PF00319">
    <property type="entry name" value="SRF-TF"/>
    <property type="match status" value="1"/>
</dbReference>